<proteinExistence type="predicted"/>
<evidence type="ECO:0000313" key="1">
    <source>
        <dbReference type="EMBL" id="KAL1238417.1"/>
    </source>
</evidence>
<evidence type="ECO:0000313" key="2">
    <source>
        <dbReference type="Proteomes" id="UP001558632"/>
    </source>
</evidence>
<gene>
    <name evidence="1" type="ORF">TSPI_00594</name>
</gene>
<comment type="caution">
    <text evidence="1">The sequence shown here is derived from an EMBL/GenBank/DDBJ whole genome shotgun (WGS) entry which is preliminary data.</text>
</comment>
<sequence length="116" mass="13438">MELWHVPFCKHWAVLNKNARHVETLLLLFRERRSCRTLHIWQRPCGPVPIMWFTPSKRISGNCDMKPDATLGVAVRSDCSKLRTICGRSSKWQYHCVSTIAAVWSDRSNSSYFQSG</sequence>
<reference evidence="1 2" key="1">
    <citation type="submission" date="2024-07" db="EMBL/GenBank/DDBJ databases">
        <title>Enhanced genomic and transcriptomic resources for Trichinella pseudospiralis and T. spiralis underpin the discovery of pronounced molecular differences between stages and species.</title>
        <authorList>
            <person name="Pasi K.K."/>
            <person name="La Rosa G."/>
            <person name="Gomez-Morales M.A."/>
            <person name="Tosini F."/>
            <person name="Sumanam S."/>
            <person name="Young N.D."/>
            <person name="Chang B.C."/>
            <person name="Robin G.B."/>
        </authorList>
    </citation>
    <scope>NUCLEOTIDE SEQUENCE [LARGE SCALE GENOMIC DNA]</scope>
    <source>
        <strain evidence="1">ISS534</strain>
    </source>
</reference>
<dbReference type="EMBL" id="JBEUSY010000318">
    <property type="protein sequence ID" value="KAL1238417.1"/>
    <property type="molecule type" value="Genomic_DNA"/>
</dbReference>
<organism evidence="1 2">
    <name type="scientific">Trichinella spiralis</name>
    <name type="common">Trichina worm</name>
    <dbReference type="NCBI Taxonomy" id="6334"/>
    <lineage>
        <taxon>Eukaryota</taxon>
        <taxon>Metazoa</taxon>
        <taxon>Ecdysozoa</taxon>
        <taxon>Nematoda</taxon>
        <taxon>Enoplea</taxon>
        <taxon>Dorylaimia</taxon>
        <taxon>Trichinellida</taxon>
        <taxon>Trichinellidae</taxon>
        <taxon>Trichinella</taxon>
    </lineage>
</organism>
<accession>A0ABR3KL03</accession>
<dbReference type="Proteomes" id="UP001558632">
    <property type="component" value="Unassembled WGS sequence"/>
</dbReference>
<name>A0ABR3KL03_TRISP</name>
<protein>
    <submittedName>
        <fullName evidence="1">NADH-ubiquinone oxidoreductase chain</fullName>
    </submittedName>
</protein>
<keyword evidence="2" id="KW-1185">Reference proteome</keyword>